<organism evidence="1 2">
    <name type="scientific">Pseudoalteromonas piscicida</name>
    <dbReference type="NCBI Taxonomy" id="43662"/>
    <lineage>
        <taxon>Bacteria</taxon>
        <taxon>Pseudomonadati</taxon>
        <taxon>Pseudomonadota</taxon>
        <taxon>Gammaproteobacteria</taxon>
        <taxon>Alteromonadales</taxon>
        <taxon>Pseudoalteromonadaceae</taxon>
        <taxon>Pseudoalteromonas</taxon>
    </lineage>
</organism>
<name>A0AAD0RM63_PSEO7</name>
<dbReference type="RefSeq" id="WP_088531673.1">
    <property type="nucleotide sequence ID" value="NZ_CP021646.1"/>
</dbReference>
<dbReference type="EMBL" id="CP031761">
    <property type="protein sequence ID" value="AXR01103.1"/>
    <property type="molecule type" value="Genomic_DNA"/>
</dbReference>
<evidence type="ECO:0000313" key="2">
    <source>
        <dbReference type="Proteomes" id="UP000258102"/>
    </source>
</evidence>
<dbReference type="KEGG" id="ppis:B1L02_14985"/>
<evidence type="ECO:0000313" key="1">
    <source>
        <dbReference type="EMBL" id="AXR01103.1"/>
    </source>
</evidence>
<dbReference type="Proteomes" id="UP000258102">
    <property type="component" value="Chromosome 1"/>
</dbReference>
<reference evidence="1 2" key="1">
    <citation type="submission" date="2018-08" db="EMBL/GenBank/DDBJ databases">
        <title>Whole Genome Sequences of Two Pseudoalteromonas piscicida Strains, DE1-A and DE2-A, which Exhibit Strong Antibacterial Activity against Vibrio vulnificus.</title>
        <authorList>
            <person name="Richards G.P."/>
            <person name="Needleman D.S."/>
            <person name="Watson M.A."/>
            <person name="Polson S.W."/>
        </authorList>
    </citation>
    <scope>NUCLEOTIDE SEQUENCE [LARGE SCALE GENOMIC DNA]</scope>
    <source>
        <strain evidence="1 2">DE2-A</strain>
    </source>
</reference>
<dbReference type="AlphaFoldDB" id="A0AAD0RM63"/>
<proteinExistence type="predicted"/>
<sequence length="233" mass="26786">MTEMNSLQTWLTTAQVSNKKHLNSRAMFAYSLQIDALTGGHFKARRSWKSASDEEIAVEEVVWCQQHGLVSAQMSQPHLQEKGCLEVNQFKGISVLSSYRTKHSEKKKPLIFANLPCTLLSVPFEIAKHWQDLMQGKRIHLDYTVLKVQAHTGITLHKKETDSSTVISVTPKKWFWRLLFGSTDFHYEKGSQRLIKIDGLLEPRDRNIKGKYVEYLGLARFDKAIDFGFFRGL</sequence>
<protein>
    <submittedName>
        <fullName evidence="1">Uncharacterized protein</fullName>
    </submittedName>
</protein>
<gene>
    <name evidence="1" type="ORF">D0511_02755</name>
</gene>
<accession>A0AAD0RM63</accession>